<dbReference type="CDD" id="cd03109">
    <property type="entry name" value="DTBS"/>
    <property type="match status" value="1"/>
</dbReference>
<keyword evidence="4" id="KW-0547">Nucleotide-binding</keyword>
<comment type="catalytic activity">
    <reaction evidence="8">
        <text>(7R,8S)-8-amino-7-(carboxyamino)nonanoate + ATP = (4R,5S)-dethiobiotin + ADP + phosphate + H(+)</text>
        <dbReference type="Rhea" id="RHEA:63684"/>
        <dbReference type="ChEBI" id="CHEBI:15378"/>
        <dbReference type="ChEBI" id="CHEBI:30616"/>
        <dbReference type="ChEBI" id="CHEBI:43474"/>
        <dbReference type="ChEBI" id="CHEBI:149470"/>
        <dbReference type="ChEBI" id="CHEBI:149473"/>
        <dbReference type="ChEBI" id="CHEBI:456216"/>
    </reaction>
</comment>
<sequence>MGKTLFIAGTGTDVGKTYVSGLLLKALLDAGIQASYYKPVLSGALSRGGRLIPGDAVQVCQMAGLHHDPGDCVSYCFEPALSPHLAAKESGETIELSKIQGDFATHKKNTDTLVVAYIPVLHHEERRC</sequence>
<dbReference type="GO" id="GO:0005829">
    <property type="term" value="C:cytosol"/>
    <property type="evidence" value="ECO:0007669"/>
    <property type="project" value="TreeGrafter"/>
</dbReference>
<keyword evidence="7" id="KW-0460">Magnesium</keyword>
<evidence type="ECO:0000256" key="4">
    <source>
        <dbReference type="ARBA" id="ARBA00022741"/>
    </source>
</evidence>
<dbReference type="GO" id="GO:0000287">
    <property type="term" value="F:magnesium ion binding"/>
    <property type="evidence" value="ECO:0007669"/>
    <property type="project" value="InterPro"/>
</dbReference>
<dbReference type="InterPro" id="IPR004472">
    <property type="entry name" value="DTB_synth_BioD"/>
</dbReference>
<evidence type="ECO:0000256" key="6">
    <source>
        <dbReference type="ARBA" id="ARBA00022840"/>
    </source>
</evidence>
<keyword evidence="10" id="KW-1185">Reference proteome</keyword>
<dbReference type="AlphaFoldDB" id="A0A1H4D2C1"/>
<keyword evidence="5" id="KW-0093">Biotin biosynthesis</keyword>
<organism evidence="9 10">
    <name type="scientific">Eubacterium aggregans</name>
    <dbReference type="NCBI Taxonomy" id="81409"/>
    <lineage>
        <taxon>Bacteria</taxon>
        <taxon>Bacillati</taxon>
        <taxon>Bacillota</taxon>
        <taxon>Clostridia</taxon>
        <taxon>Eubacteriales</taxon>
        <taxon>Eubacteriaceae</taxon>
        <taxon>Eubacterium</taxon>
    </lineage>
</organism>
<keyword evidence="3" id="KW-0479">Metal-binding</keyword>
<dbReference type="Pfam" id="PF13500">
    <property type="entry name" value="AAA_26"/>
    <property type="match status" value="1"/>
</dbReference>
<dbReference type="STRING" id="81409.SAMN04515656_1202"/>
<dbReference type="PANTHER" id="PTHR43210:SF2">
    <property type="entry name" value="ATP-DEPENDENT DETHIOBIOTIN SYNTHETASE BIOD 2"/>
    <property type="match status" value="1"/>
</dbReference>
<dbReference type="Gene3D" id="3.40.50.300">
    <property type="entry name" value="P-loop containing nucleotide triphosphate hydrolases"/>
    <property type="match status" value="1"/>
</dbReference>
<accession>A0A1H4D2C1</accession>
<dbReference type="UniPathway" id="UPA00078"/>
<dbReference type="SUPFAM" id="SSF52540">
    <property type="entry name" value="P-loop containing nucleoside triphosphate hydrolases"/>
    <property type="match status" value="1"/>
</dbReference>
<evidence type="ECO:0000256" key="8">
    <source>
        <dbReference type="ARBA" id="ARBA00047386"/>
    </source>
</evidence>
<evidence type="ECO:0000256" key="3">
    <source>
        <dbReference type="ARBA" id="ARBA00022723"/>
    </source>
</evidence>
<gene>
    <name evidence="9" type="ORF">SAMN04515656_1202</name>
</gene>
<dbReference type="InterPro" id="IPR027417">
    <property type="entry name" value="P-loop_NTPase"/>
</dbReference>
<dbReference type="EMBL" id="FNRK01000020">
    <property type="protein sequence ID" value="SEA66731.1"/>
    <property type="molecule type" value="Genomic_DNA"/>
</dbReference>
<dbReference type="Proteomes" id="UP000199394">
    <property type="component" value="Unassembled WGS sequence"/>
</dbReference>
<name>A0A1H4D2C1_9FIRM</name>
<dbReference type="GO" id="GO:0009102">
    <property type="term" value="P:biotin biosynthetic process"/>
    <property type="evidence" value="ECO:0007669"/>
    <property type="project" value="UniProtKB-UniPathway"/>
</dbReference>
<keyword evidence="2" id="KW-0436">Ligase</keyword>
<reference evidence="9 10" key="1">
    <citation type="submission" date="2016-10" db="EMBL/GenBank/DDBJ databases">
        <authorList>
            <person name="de Groot N.N."/>
        </authorList>
    </citation>
    <scope>NUCLEOTIDE SEQUENCE [LARGE SCALE GENOMIC DNA]</scope>
    <source>
        <strain evidence="9 10">SR12</strain>
    </source>
</reference>
<dbReference type="GO" id="GO:0004141">
    <property type="term" value="F:dethiobiotin synthase activity"/>
    <property type="evidence" value="ECO:0007669"/>
    <property type="project" value="InterPro"/>
</dbReference>
<evidence type="ECO:0000313" key="9">
    <source>
        <dbReference type="EMBL" id="SEA66731.1"/>
    </source>
</evidence>
<dbReference type="RefSeq" id="WP_090308600.1">
    <property type="nucleotide sequence ID" value="NZ_FNRK01000020.1"/>
</dbReference>
<evidence type="ECO:0000313" key="10">
    <source>
        <dbReference type="Proteomes" id="UP000199394"/>
    </source>
</evidence>
<dbReference type="OrthoDB" id="9802097at2"/>
<dbReference type="PANTHER" id="PTHR43210">
    <property type="entry name" value="DETHIOBIOTIN SYNTHETASE"/>
    <property type="match status" value="1"/>
</dbReference>
<dbReference type="GO" id="GO:0005524">
    <property type="term" value="F:ATP binding"/>
    <property type="evidence" value="ECO:0007669"/>
    <property type="project" value="UniProtKB-KW"/>
</dbReference>
<evidence type="ECO:0000256" key="2">
    <source>
        <dbReference type="ARBA" id="ARBA00022598"/>
    </source>
</evidence>
<protein>
    <submittedName>
        <fullName evidence="9">Dethiobiotin synthase</fullName>
    </submittedName>
</protein>
<evidence type="ECO:0000256" key="7">
    <source>
        <dbReference type="ARBA" id="ARBA00022842"/>
    </source>
</evidence>
<proteinExistence type="predicted"/>
<evidence type="ECO:0000256" key="1">
    <source>
        <dbReference type="ARBA" id="ARBA00022490"/>
    </source>
</evidence>
<keyword evidence="6" id="KW-0067">ATP-binding</keyword>
<evidence type="ECO:0000256" key="5">
    <source>
        <dbReference type="ARBA" id="ARBA00022756"/>
    </source>
</evidence>
<keyword evidence="1" id="KW-0963">Cytoplasm</keyword>